<evidence type="ECO:0000313" key="3">
    <source>
        <dbReference type="Proteomes" id="UP001324287"/>
    </source>
</evidence>
<keyword evidence="3" id="KW-1185">Reference proteome</keyword>
<gene>
    <name evidence="2" type="ORF">U6N30_29805</name>
</gene>
<protein>
    <submittedName>
        <fullName evidence="2">Uncharacterized protein</fullName>
    </submittedName>
</protein>
<feature type="region of interest" description="Disordered" evidence="1">
    <location>
        <begin position="1"/>
        <end position="26"/>
    </location>
</feature>
<evidence type="ECO:0000313" key="2">
    <source>
        <dbReference type="EMBL" id="WRL63784.1"/>
    </source>
</evidence>
<sequence>MTKTCGPWPSDTATLPAWPTVSPPSAGFCSSVSHATSTGAQRSPYVSGWKIRRSRVLGSALLPSWTNRSPVTSEIRAKAACTASSPPAGALSGRTT</sequence>
<evidence type="ECO:0000256" key="1">
    <source>
        <dbReference type="SAM" id="MobiDB-lite"/>
    </source>
</evidence>
<reference evidence="2 3" key="1">
    <citation type="submission" date="2023-12" db="EMBL/GenBank/DDBJ databases">
        <title>Blastococcus brunescens sp. nov., an actonobacterium isolated from sandstone collected in sahara desert.</title>
        <authorList>
            <person name="Gtari M."/>
            <person name="Ghodhbane F."/>
        </authorList>
    </citation>
    <scope>NUCLEOTIDE SEQUENCE [LARGE SCALE GENOMIC DNA]</scope>
    <source>
        <strain evidence="2 3">BMG 8361</strain>
    </source>
</reference>
<dbReference type="EMBL" id="CP141261">
    <property type="protein sequence ID" value="WRL63784.1"/>
    <property type="molecule type" value="Genomic_DNA"/>
</dbReference>
<dbReference type="Proteomes" id="UP001324287">
    <property type="component" value="Chromosome"/>
</dbReference>
<accession>A0ABZ1B356</accession>
<dbReference type="RefSeq" id="WP_324275116.1">
    <property type="nucleotide sequence ID" value="NZ_CP141261.1"/>
</dbReference>
<proteinExistence type="predicted"/>
<organism evidence="2 3">
    <name type="scientific">Blastococcus brunescens</name>
    <dbReference type="NCBI Taxonomy" id="1564165"/>
    <lineage>
        <taxon>Bacteria</taxon>
        <taxon>Bacillati</taxon>
        <taxon>Actinomycetota</taxon>
        <taxon>Actinomycetes</taxon>
        <taxon>Geodermatophilales</taxon>
        <taxon>Geodermatophilaceae</taxon>
        <taxon>Blastococcus</taxon>
    </lineage>
</organism>
<name>A0ABZ1B356_9ACTN</name>